<sequence length="174" mass="19333">MRARVYVKDSLSYDAADTIRYIGATSHPDLIWKRTAITANNPGVAPKIDRDWKCAAEKGHRAAKCQRPNHCSKRNRNGMEFNWGSTDGPALRLIEIYCANPRYGMSCMPQIPYAHRPNHDRSVQSTESYTIPASANSPKAHMSVRGETPPPSRSASGAIVEAIQHRSTTFHGSR</sequence>
<organism evidence="2 3">
    <name type="scientific">Periplaneta americana</name>
    <name type="common">American cockroach</name>
    <name type="synonym">Blatta americana</name>
    <dbReference type="NCBI Taxonomy" id="6978"/>
    <lineage>
        <taxon>Eukaryota</taxon>
        <taxon>Metazoa</taxon>
        <taxon>Ecdysozoa</taxon>
        <taxon>Arthropoda</taxon>
        <taxon>Hexapoda</taxon>
        <taxon>Insecta</taxon>
        <taxon>Pterygota</taxon>
        <taxon>Neoptera</taxon>
        <taxon>Polyneoptera</taxon>
        <taxon>Dictyoptera</taxon>
        <taxon>Blattodea</taxon>
        <taxon>Blattoidea</taxon>
        <taxon>Blattidae</taxon>
        <taxon>Blattinae</taxon>
        <taxon>Periplaneta</taxon>
    </lineage>
</organism>
<feature type="compositionally biased region" description="Polar residues" evidence="1">
    <location>
        <begin position="123"/>
        <end position="137"/>
    </location>
</feature>
<feature type="region of interest" description="Disordered" evidence="1">
    <location>
        <begin position="117"/>
        <end position="158"/>
    </location>
</feature>
<dbReference type="Proteomes" id="UP001148838">
    <property type="component" value="Unassembled WGS sequence"/>
</dbReference>
<evidence type="ECO:0000313" key="2">
    <source>
        <dbReference type="EMBL" id="KAJ4433049.1"/>
    </source>
</evidence>
<proteinExistence type="predicted"/>
<comment type="caution">
    <text evidence="2">The sequence shown here is derived from an EMBL/GenBank/DDBJ whole genome shotgun (WGS) entry which is preliminary data.</text>
</comment>
<reference evidence="2 3" key="1">
    <citation type="journal article" date="2022" name="Allergy">
        <title>Genome assembly and annotation of Periplaneta americana reveal a comprehensive cockroach allergen profile.</title>
        <authorList>
            <person name="Wang L."/>
            <person name="Xiong Q."/>
            <person name="Saelim N."/>
            <person name="Wang L."/>
            <person name="Nong W."/>
            <person name="Wan A.T."/>
            <person name="Shi M."/>
            <person name="Liu X."/>
            <person name="Cao Q."/>
            <person name="Hui J.H.L."/>
            <person name="Sookrung N."/>
            <person name="Leung T.F."/>
            <person name="Tungtrongchitr A."/>
            <person name="Tsui S.K.W."/>
        </authorList>
    </citation>
    <scope>NUCLEOTIDE SEQUENCE [LARGE SCALE GENOMIC DNA]</scope>
    <source>
        <strain evidence="2">PWHHKU_190912</strain>
    </source>
</reference>
<evidence type="ECO:0000256" key="1">
    <source>
        <dbReference type="SAM" id="MobiDB-lite"/>
    </source>
</evidence>
<dbReference type="EMBL" id="JAJSOF020000027">
    <property type="protein sequence ID" value="KAJ4433049.1"/>
    <property type="molecule type" value="Genomic_DNA"/>
</dbReference>
<keyword evidence="3" id="KW-1185">Reference proteome</keyword>
<protein>
    <submittedName>
        <fullName evidence="2">Uncharacterized protein</fullName>
    </submittedName>
</protein>
<name>A0ABQ8SG04_PERAM</name>
<gene>
    <name evidence="2" type="ORF">ANN_15306</name>
</gene>
<evidence type="ECO:0000313" key="3">
    <source>
        <dbReference type="Proteomes" id="UP001148838"/>
    </source>
</evidence>
<accession>A0ABQ8SG04</accession>